<sequence length="303" mass="33092">MSEDRSAVEAFGLLSDGTRIDVLREVAVAQSEGAHTGGPAELSFSTLYDRVDIDNTSKLSYHLGELEGLFLRKTDGGYSLTHAGERIVRLLLSENYGAPTGFEGTDVSGPCPLCGAHSLEASLENQFLTVACRDCERGVAGYEVTPAQVRDRSPSAVVETLAHRMSAHYRQVRGGVCPSCGGNLTLEVVEGGELEADPFRAVDRCRQCLRSYSAPLTLRSTYHPEAITFCWERGVDVFTLAPWELLGYASEGQWTGTRTATDPTEYEVTLRLEDDALRLELAADLSVTATERVRHKSLANRRS</sequence>
<gene>
    <name evidence="3" type="ORF">SAMN05444422_102166</name>
</gene>
<evidence type="ECO:0000313" key="3">
    <source>
        <dbReference type="EMBL" id="SFB81513.1"/>
    </source>
</evidence>
<dbReference type="RefSeq" id="WP_089786447.1">
    <property type="nucleotide sequence ID" value="NZ_FOKW01000002.1"/>
</dbReference>
<dbReference type="InterPro" id="IPR055775">
    <property type="entry name" value="DUF7351"/>
</dbReference>
<dbReference type="Pfam" id="PF24038">
    <property type="entry name" value="DUF7347"/>
    <property type="match status" value="1"/>
</dbReference>
<dbReference type="Proteomes" id="UP000199161">
    <property type="component" value="Unassembled WGS sequence"/>
</dbReference>
<dbReference type="EMBL" id="FOKW01000002">
    <property type="protein sequence ID" value="SFB81513.1"/>
    <property type="molecule type" value="Genomic_DNA"/>
</dbReference>
<evidence type="ECO:0000313" key="4">
    <source>
        <dbReference type="Proteomes" id="UP000199161"/>
    </source>
</evidence>
<organism evidence="3 4">
    <name type="scientific">Natronobacterium haloterrestre</name>
    <name type="common">Halobiforma haloterrestris</name>
    <dbReference type="NCBI Taxonomy" id="148448"/>
    <lineage>
        <taxon>Archaea</taxon>
        <taxon>Methanobacteriati</taxon>
        <taxon>Methanobacteriota</taxon>
        <taxon>Stenosarchaea group</taxon>
        <taxon>Halobacteria</taxon>
        <taxon>Halobacteriales</taxon>
        <taxon>Natrialbaceae</taxon>
        <taxon>Natronobacterium</taxon>
    </lineage>
</organism>
<feature type="domain" description="DUF7351" evidence="2">
    <location>
        <begin position="109"/>
        <end position="287"/>
    </location>
</feature>
<dbReference type="Pfam" id="PF24042">
    <property type="entry name" value="DUF7351"/>
    <property type="match status" value="1"/>
</dbReference>
<keyword evidence="4" id="KW-1185">Reference proteome</keyword>
<feature type="domain" description="DUF7347" evidence="1">
    <location>
        <begin position="9"/>
        <end position="90"/>
    </location>
</feature>
<dbReference type="OrthoDB" id="8482at2157"/>
<protein>
    <submittedName>
        <fullName evidence="3">Uncharacterized protein</fullName>
    </submittedName>
</protein>
<dbReference type="InterPro" id="IPR055771">
    <property type="entry name" value="DUF7347"/>
</dbReference>
<accession>A0A1I1E975</accession>
<dbReference type="AlphaFoldDB" id="A0A1I1E975"/>
<proteinExistence type="predicted"/>
<evidence type="ECO:0000259" key="2">
    <source>
        <dbReference type="Pfam" id="PF24042"/>
    </source>
</evidence>
<reference evidence="4" key="1">
    <citation type="submission" date="2016-10" db="EMBL/GenBank/DDBJ databases">
        <authorList>
            <person name="Varghese N."/>
            <person name="Submissions S."/>
        </authorList>
    </citation>
    <scope>NUCLEOTIDE SEQUENCE [LARGE SCALE GENOMIC DNA]</scope>
    <source>
        <strain evidence="4">DSM 13078</strain>
    </source>
</reference>
<evidence type="ECO:0000259" key="1">
    <source>
        <dbReference type="Pfam" id="PF24038"/>
    </source>
</evidence>
<name>A0A1I1E975_NATHA</name>